<dbReference type="GO" id="GO:0004867">
    <property type="term" value="F:serine-type endopeptidase inhibitor activity"/>
    <property type="evidence" value="ECO:0007669"/>
    <property type="project" value="InterPro"/>
</dbReference>
<keyword evidence="4" id="KW-1185">Reference proteome</keyword>
<dbReference type="SUPFAM" id="SSF100895">
    <property type="entry name" value="Kazal-type serine protease inhibitors"/>
    <property type="match status" value="1"/>
</dbReference>
<organism evidence="3 4">
    <name type="scientific">Ignelater luminosus</name>
    <name type="common">Cucubano</name>
    <name type="synonym">Pyrophorus luminosus</name>
    <dbReference type="NCBI Taxonomy" id="2038154"/>
    <lineage>
        <taxon>Eukaryota</taxon>
        <taxon>Metazoa</taxon>
        <taxon>Ecdysozoa</taxon>
        <taxon>Arthropoda</taxon>
        <taxon>Hexapoda</taxon>
        <taxon>Insecta</taxon>
        <taxon>Pterygota</taxon>
        <taxon>Neoptera</taxon>
        <taxon>Endopterygota</taxon>
        <taxon>Coleoptera</taxon>
        <taxon>Polyphaga</taxon>
        <taxon>Elateriformia</taxon>
        <taxon>Elateroidea</taxon>
        <taxon>Elateridae</taxon>
        <taxon>Agrypninae</taxon>
        <taxon>Pyrophorini</taxon>
        <taxon>Ignelater</taxon>
    </lineage>
</organism>
<dbReference type="AlphaFoldDB" id="A0A8K0GG59"/>
<protein>
    <recommendedName>
        <fullName evidence="2">Kazal-like domain-containing protein</fullName>
    </recommendedName>
</protein>
<dbReference type="PROSITE" id="PS51465">
    <property type="entry name" value="KAZAL_2"/>
    <property type="match status" value="1"/>
</dbReference>
<name>A0A8K0GG59_IGNLU</name>
<dbReference type="EMBL" id="VTPC01004662">
    <property type="protein sequence ID" value="KAF2896908.1"/>
    <property type="molecule type" value="Genomic_DNA"/>
</dbReference>
<feature type="signal peptide" evidence="1">
    <location>
        <begin position="1"/>
        <end position="22"/>
    </location>
</feature>
<reference evidence="3" key="1">
    <citation type="submission" date="2019-08" db="EMBL/GenBank/DDBJ databases">
        <title>The genome of the North American firefly Photinus pyralis.</title>
        <authorList>
            <consortium name="Photinus pyralis genome working group"/>
            <person name="Fallon T.R."/>
            <person name="Sander Lower S.E."/>
            <person name="Weng J.-K."/>
        </authorList>
    </citation>
    <scope>NUCLEOTIDE SEQUENCE</scope>
    <source>
        <strain evidence="3">TRF0915ILg1</strain>
        <tissue evidence="3">Whole body</tissue>
    </source>
</reference>
<dbReference type="Gene3D" id="3.30.60.30">
    <property type="match status" value="1"/>
</dbReference>
<dbReference type="PANTHER" id="PTHR21179:SF1">
    <property type="entry name" value="KAZ1-TYPE SERINE PROTEASE INHIBITOR-LIKE PROTEIN TYPE EPSILON-RELATED"/>
    <property type="match status" value="1"/>
</dbReference>
<evidence type="ECO:0000259" key="2">
    <source>
        <dbReference type="PROSITE" id="PS51465"/>
    </source>
</evidence>
<dbReference type="InterPro" id="IPR002350">
    <property type="entry name" value="Kazal_dom"/>
</dbReference>
<dbReference type="OrthoDB" id="126772at2759"/>
<keyword evidence="1" id="KW-0732">Signal</keyword>
<dbReference type="CDD" id="cd00104">
    <property type="entry name" value="KAZAL_FS"/>
    <property type="match status" value="1"/>
</dbReference>
<comment type="caution">
    <text evidence="3">The sequence shown here is derived from an EMBL/GenBank/DDBJ whole genome shotgun (WGS) entry which is preliminary data.</text>
</comment>
<accession>A0A8K0GG59</accession>
<dbReference type="InterPro" id="IPR039932">
    <property type="entry name" value="Spink4-like"/>
</dbReference>
<evidence type="ECO:0000313" key="4">
    <source>
        <dbReference type="Proteomes" id="UP000801492"/>
    </source>
</evidence>
<dbReference type="Pfam" id="PF07648">
    <property type="entry name" value="Kazal_2"/>
    <property type="match status" value="1"/>
</dbReference>
<sequence>MAHLTFYLFVIVIAYQTVSISSQQVDFGDLNTIDEDNEDNGAAVSASQQGTLSEIDIERCIARCQTLPQYDPICATDGVSYHNVYKLRCAQQCGRSVQQLYRGTCRPSAGGK</sequence>
<dbReference type="Proteomes" id="UP000801492">
    <property type="component" value="Unassembled WGS sequence"/>
</dbReference>
<evidence type="ECO:0000256" key="1">
    <source>
        <dbReference type="SAM" id="SignalP"/>
    </source>
</evidence>
<evidence type="ECO:0000313" key="3">
    <source>
        <dbReference type="EMBL" id="KAF2896908.1"/>
    </source>
</evidence>
<proteinExistence type="predicted"/>
<dbReference type="PANTHER" id="PTHR21179">
    <property type="entry name" value="SERINE-TYPE ENDOPEPTIDASE INHIBITOR"/>
    <property type="match status" value="1"/>
</dbReference>
<dbReference type="InterPro" id="IPR036058">
    <property type="entry name" value="Kazal_dom_sf"/>
</dbReference>
<dbReference type="SMART" id="SM00280">
    <property type="entry name" value="KAZAL"/>
    <property type="match status" value="1"/>
</dbReference>
<feature type="domain" description="Kazal-like" evidence="2">
    <location>
        <begin position="54"/>
        <end position="107"/>
    </location>
</feature>
<feature type="chain" id="PRO_5035437369" description="Kazal-like domain-containing protein" evidence="1">
    <location>
        <begin position="23"/>
        <end position="112"/>
    </location>
</feature>
<gene>
    <name evidence="3" type="ORF">ILUMI_09271</name>
</gene>